<keyword evidence="3" id="KW-1185">Reference proteome</keyword>
<dbReference type="OrthoDB" id="6195578at2"/>
<gene>
    <name evidence="2" type="ORF">DXV75_11345</name>
</gene>
<sequence length="235" mass="26203">MDELEFRRRVYANPDNNEQDVIDAATQDPEKQAFRNELKAFNNRLSVASKVPVPEDLAHKLIWQQSVRDFALQKKRNRWYTAMAASIAFVAGISFTQWYNAPQADLSMQALAHMQYAEQEKSHSAVPVDLQQINAKLAGFGAHLAADIGNVKSANYCHLSTVRSLHLILDTDQGLMSVFVLPHSDDTALPKSFAGERFHGESVDLHKANVIVVGENGAELAPLKNKVTRNMLFST</sequence>
<dbReference type="Pfam" id="PF11859">
    <property type="entry name" value="DUF3379"/>
    <property type="match status" value="1"/>
</dbReference>
<comment type="caution">
    <text evidence="2">The sequence shown here is derived from an EMBL/GenBank/DDBJ whole genome shotgun (WGS) entry which is preliminary data.</text>
</comment>
<dbReference type="EMBL" id="QRHA01000007">
    <property type="protein sequence ID" value="RDV25198.1"/>
    <property type="molecule type" value="Genomic_DNA"/>
</dbReference>
<dbReference type="RefSeq" id="WP_115593530.1">
    <property type="nucleotide sequence ID" value="NZ_QRHA01000007.1"/>
</dbReference>
<accession>A0A3D8M6P6</accession>
<proteinExistence type="predicted"/>
<feature type="transmembrane region" description="Helical" evidence="1">
    <location>
        <begin position="79"/>
        <end position="99"/>
    </location>
</feature>
<evidence type="ECO:0000313" key="2">
    <source>
        <dbReference type="EMBL" id="RDV25198.1"/>
    </source>
</evidence>
<organism evidence="2 3">
    <name type="scientific">Alteromonas aestuariivivens</name>
    <dbReference type="NCBI Taxonomy" id="1938339"/>
    <lineage>
        <taxon>Bacteria</taxon>
        <taxon>Pseudomonadati</taxon>
        <taxon>Pseudomonadota</taxon>
        <taxon>Gammaproteobacteria</taxon>
        <taxon>Alteromonadales</taxon>
        <taxon>Alteromonadaceae</taxon>
        <taxon>Alteromonas/Salinimonas group</taxon>
        <taxon>Alteromonas</taxon>
    </lineage>
</organism>
<evidence type="ECO:0000256" key="1">
    <source>
        <dbReference type="SAM" id="Phobius"/>
    </source>
</evidence>
<dbReference type="InterPro" id="IPR021806">
    <property type="entry name" value="DUF3379"/>
</dbReference>
<keyword evidence="1" id="KW-1133">Transmembrane helix</keyword>
<name>A0A3D8M6P6_9ALTE</name>
<dbReference type="AlphaFoldDB" id="A0A3D8M6P6"/>
<dbReference type="Proteomes" id="UP000256561">
    <property type="component" value="Unassembled WGS sequence"/>
</dbReference>
<keyword evidence="1" id="KW-0472">Membrane</keyword>
<protein>
    <submittedName>
        <fullName evidence="2">DUF3379 domain-containing protein</fullName>
    </submittedName>
</protein>
<reference evidence="3" key="1">
    <citation type="submission" date="2018-08" db="EMBL/GenBank/DDBJ databases">
        <authorList>
            <person name="Zhang J."/>
            <person name="Du Z.-J."/>
        </authorList>
    </citation>
    <scope>NUCLEOTIDE SEQUENCE [LARGE SCALE GENOMIC DNA]</scope>
    <source>
        <strain evidence="3">KCTC 52655</strain>
    </source>
</reference>
<keyword evidence="1" id="KW-0812">Transmembrane</keyword>
<evidence type="ECO:0000313" key="3">
    <source>
        <dbReference type="Proteomes" id="UP000256561"/>
    </source>
</evidence>